<proteinExistence type="predicted"/>
<dbReference type="InterPro" id="IPR050767">
    <property type="entry name" value="Sel1_AlgK"/>
</dbReference>
<reference evidence="1" key="1">
    <citation type="submission" date="2018-06" db="EMBL/GenBank/DDBJ databases">
        <authorList>
            <person name="Zhirakovskaya E."/>
        </authorList>
    </citation>
    <scope>NUCLEOTIDE SEQUENCE</scope>
</reference>
<dbReference type="InterPro" id="IPR006597">
    <property type="entry name" value="Sel1-like"/>
</dbReference>
<sequence>MRTFSASGARTGSNRQFFISALFAMLALSAAMPARAQTDPEAAAPSAAPAPQSAADVASQFSNLLGGAEGGVSSADMIAILEDAAKNGQPLALWRLGEMYEKGLGVKQDQARAFSYYSRIANDNANTPPRSIEADIVARSFVKIGDYYRVGLPSAGISANQKQFRALLLHAASYFGNADAQYRVGLLYLDSKELGVNPLQSARWFSLAAHKGQASAQAVLGDMLFNGSGIAAKPVEGLMWLTLAQRATIGSKDEVWVNELATRAMSVATPDQRKAAIDAADMVRQQIPAK</sequence>
<dbReference type="InterPro" id="IPR011990">
    <property type="entry name" value="TPR-like_helical_dom_sf"/>
</dbReference>
<dbReference type="SMART" id="SM00671">
    <property type="entry name" value="SEL1"/>
    <property type="match status" value="3"/>
</dbReference>
<dbReference type="Gene3D" id="1.25.40.10">
    <property type="entry name" value="Tetratricopeptide repeat domain"/>
    <property type="match status" value="2"/>
</dbReference>
<name>A0A3B0TDJ7_9ZZZZ</name>
<accession>A0A3B0TDJ7</accession>
<dbReference type="PANTHER" id="PTHR11102">
    <property type="entry name" value="SEL-1-LIKE PROTEIN"/>
    <property type="match status" value="1"/>
</dbReference>
<evidence type="ECO:0000313" key="1">
    <source>
        <dbReference type="EMBL" id="VAW16575.1"/>
    </source>
</evidence>
<dbReference type="EMBL" id="UOEO01000053">
    <property type="protein sequence ID" value="VAW16575.1"/>
    <property type="molecule type" value="Genomic_DNA"/>
</dbReference>
<protein>
    <submittedName>
        <fullName evidence="1">Exopolysacchride production negative regulator ExoR</fullName>
    </submittedName>
</protein>
<dbReference type="PANTHER" id="PTHR11102:SF160">
    <property type="entry name" value="ERAD-ASSOCIATED E3 UBIQUITIN-PROTEIN LIGASE COMPONENT HRD3"/>
    <property type="match status" value="1"/>
</dbReference>
<dbReference type="AlphaFoldDB" id="A0A3B0TDJ7"/>
<dbReference type="SUPFAM" id="SSF81901">
    <property type="entry name" value="HCP-like"/>
    <property type="match status" value="1"/>
</dbReference>
<organism evidence="1">
    <name type="scientific">hydrothermal vent metagenome</name>
    <dbReference type="NCBI Taxonomy" id="652676"/>
    <lineage>
        <taxon>unclassified sequences</taxon>
        <taxon>metagenomes</taxon>
        <taxon>ecological metagenomes</taxon>
    </lineage>
</organism>
<gene>
    <name evidence="1" type="ORF">MNBD_ALPHA12-524</name>
</gene>
<dbReference type="Pfam" id="PF08238">
    <property type="entry name" value="Sel1"/>
    <property type="match status" value="3"/>
</dbReference>